<dbReference type="GO" id="GO:0003677">
    <property type="term" value="F:DNA binding"/>
    <property type="evidence" value="ECO:0007669"/>
    <property type="project" value="InterPro"/>
</dbReference>
<gene>
    <name evidence="2" type="ORF">BW143_08690</name>
</gene>
<dbReference type="InterPro" id="IPR018330">
    <property type="entry name" value="RecT_fam"/>
</dbReference>
<dbReference type="RefSeq" id="WP_076762524.1">
    <property type="nucleotide sequence ID" value="NZ_JARMMI010000007.1"/>
</dbReference>
<proteinExistence type="predicted"/>
<organism evidence="2 3">
    <name type="scientific">Bacillus swezeyi</name>
    <dbReference type="NCBI Taxonomy" id="1925020"/>
    <lineage>
        <taxon>Bacteria</taxon>
        <taxon>Bacillati</taxon>
        <taxon>Bacillota</taxon>
        <taxon>Bacilli</taxon>
        <taxon>Bacillales</taxon>
        <taxon>Bacillaceae</taxon>
        <taxon>Bacillus</taxon>
    </lineage>
</organism>
<evidence type="ECO:0000256" key="1">
    <source>
        <dbReference type="SAM" id="MobiDB-lite"/>
    </source>
</evidence>
<dbReference type="AlphaFoldDB" id="A0A1R1QPV9"/>
<sequence length="316" mass="35703">MAKNADIRNQLANKVNAVQTQSEEEPKTIAGYLKKLQPELQKALPKHITPERITRIVLTTIRNNPALQECSPASLLGAVMQSAQLGLEPGIVGHCYLVPFNRKIKGQNGAPDQWVKEVQFIIGYKGMIDLARRSGHIQSIYAHTVHEADDFVYELGLHPKLIHKPATGHRGAMTHVYAVAHFKDGGYQFEVFSKQDVENVRKRSKSKDNGPWKTDYEEMAKKTVIRRMWKYLPISIEIQQQVSQDETVRKDITAEAQSVYDDELVHGSSDVPVINAPEPEQTKEENQEVKPSVQDDADPFNGEPINIKQDEFPFDD</sequence>
<dbReference type="Pfam" id="PF03837">
    <property type="entry name" value="RecT"/>
    <property type="match status" value="1"/>
</dbReference>
<dbReference type="NCBIfam" id="TIGR00616">
    <property type="entry name" value="rect"/>
    <property type="match status" value="1"/>
</dbReference>
<name>A0A1R1QPV9_9BACI</name>
<dbReference type="NCBIfam" id="NF007351">
    <property type="entry name" value="PRK09846.1"/>
    <property type="match status" value="1"/>
</dbReference>
<dbReference type="Proteomes" id="UP000187367">
    <property type="component" value="Unassembled WGS sequence"/>
</dbReference>
<accession>A0A1R1RP88</accession>
<dbReference type="EMBL" id="MTJL01000014">
    <property type="protein sequence ID" value="OMI06682.1"/>
    <property type="molecule type" value="Genomic_DNA"/>
</dbReference>
<evidence type="ECO:0000313" key="3">
    <source>
        <dbReference type="Proteomes" id="UP000187367"/>
    </source>
</evidence>
<dbReference type="GO" id="GO:0006259">
    <property type="term" value="P:DNA metabolic process"/>
    <property type="evidence" value="ECO:0007669"/>
    <property type="project" value="InterPro"/>
</dbReference>
<evidence type="ECO:0000313" key="2">
    <source>
        <dbReference type="EMBL" id="OMI06682.1"/>
    </source>
</evidence>
<dbReference type="InterPro" id="IPR004590">
    <property type="entry name" value="ssDNA_annealing_RecT"/>
</dbReference>
<comment type="caution">
    <text evidence="2">The sequence shown here is derived from an EMBL/GenBank/DDBJ whole genome shotgun (WGS) entry which is preliminary data.</text>
</comment>
<feature type="region of interest" description="Disordered" evidence="1">
    <location>
        <begin position="264"/>
        <end position="316"/>
    </location>
</feature>
<keyword evidence="3" id="KW-1185">Reference proteome</keyword>
<protein>
    <submittedName>
        <fullName evidence="2">Recombinase RecT</fullName>
    </submittedName>
</protein>
<dbReference type="OrthoDB" id="1045432at2"/>
<accession>A0A1R1QPV9</accession>
<reference evidence="2 3" key="1">
    <citation type="submission" date="2017-01" db="EMBL/GenBank/DDBJ databases">
        <title>Bacillus phylogenomics.</title>
        <authorList>
            <person name="Dunlap C."/>
        </authorList>
    </citation>
    <scope>NUCLEOTIDE SEQUENCE [LARGE SCALE GENOMIC DNA]</scope>
    <source>
        <strain evidence="2 3">NRRL B-41282</strain>
    </source>
</reference>